<dbReference type="SMART" id="SM00872">
    <property type="entry name" value="Alpha-mann_mid"/>
    <property type="match status" value="1"/>
</dbReference>
<evidence type="ECO:0000256" key="5">
    <source>
        <dbReference type="SAM" id="MobiDB-lite"/>
    </source>
</evidence>
<feature type="region of interest" description="Disordered" evidence="5">
    <location>
        <begin position="1181"/>
        <end position="1249"/>
    </location>
</feature>
<dbReference type="InterPro" id="IPR028995">
    <property type="entry name" value="Glyco_hydro_57/38_cen_sf"/>
</dbReference>
<dbReference type="PANTHER" id="PTHR46017:SF1">
    <property type="entry name" value="ALPHA-MANNOSIDASE 2C1"/>
    <property type="match status" value="1"/>
</dbReference>
<evidence type="ECO:0000256" key="4">
    <source>
        <dbReference type="ARBA" id="ARBA00023295"/>
    </source>
</evidence>
<comment type="caution">
    <text evidence="7">The sequence shown here is derived from an EMBL/GenBank/DDBJ whole genome shotgun (WGS) entry which is preliminary data.</text>
</comment>
<dbReference type="Pfam" id="PF09261">
    <property type="entry name" value="Alpha-mann_mid"/>
    <property type="match status" value="1"/>
</dbReference>
<dbReference type="GO" id="GO:0030246">
    <property type="term" value="F:carbohydrate binding"/>
    <property type="evidence" value="ECO:0007669"/>
    <property type="project" value="InterPro"/>
</dbReference>
<reference evidence="7" key="2">
    <citation type="submission" date="2020-09" db="EMBL/GenBank/DDBJ databases">
        <authorList>
            <person name="Sun Q."/>
            <person name="Ohkuma M."/>
        </authorList>
    </citation>
    <scope>NUCLEOTIDE SEQUENCE</scope>
    <source>
        <strain evidence="7">JCM 4346</strain>
    </source>
</reference>
<dbReference type="InterPro" id="IPR015341">
    <property type="entry name" value="Glyco_hydro_38_cen"/>
</dbReference>
<dbReference type="SUPFAM" id="SSF88713">
    <property type="entry name" value="Glycoside hydrolase/deacetylase"/>
    <property type="match status" value="1"/>
</dbReference>
<dbReference type="InterPro" id="IPR018905">
    <property type="entry name" value="A-galactase_NEW3"/>
</dbReference>
<dbReference type="Gene3D" id="1.20.1270.50">
    <property type="entry name" value="Glycoside hydrolase family 38, central domain"/>
    <property type="match status" value="1"/>
</dbReference>
<keyword evidence="3" id="KW-0378">Hydrolase</keyword>
<dbReference type="InterPro" id="IPR027291">
    <property type="entry name" value="Glyco_hydro_38_N_sf"/>
</dbReference>
<dbReference type="GO" id="GO:0006013">
    <property type="term" value="P:mannose metabolic process"/>
    <property type="evidence" value="ECO:0007669"/>
    <property type="project" value="InterPro"/>
</dbReference>
<proteinExistence type="inferred from homology"/>
<dbReference type="SUPFAM" id="SSF88688">
    <property type="entry name" value="Families 57/38 glycoside transferase middle domain"/>
    <property type="match status" value="1"/>
</dbReference>
<keyword evidence="2" id="KW-0479">Metal-binding</keyword>
<dbReference type="InterPro" id="IPR037094">
    <property type="entry name" value="Glyco_hydro_38_cen_sf"/>
</dbReference>
<evidence type="ECO:0000256" key="3">
    <source>
        <dbReference type="ARBA" id="ARBA00022801"/>
    </source>
</evidence>
<dbReference type="Pfam" id="PF01074">
    <property type="entry name" value="Glyco_hydro_38N"/>
    <property type="match status" value="1"/>
</dbReference>
<dbReference type="GO" id="GO:0004559">
    <property type="term" value="F:alpha-mannosidase activity"/>
    <property type="evidence" value="ECO:0007669"/>
    <property type="project" value="InterPro"/>
</dbReference>
<dbReference type="CDD" id="cd10786">
    <property type="entry name" value="GH38N_AMII_like"/>
    <property type="match status" value="1"/>
</dbReference>
<protein>
    <submittedName>
        <fullName evidence="7">Alpha-mannosidase</fullName>
    </submittedName>
</protein>
<dbReference type="RefSeq" id="WP_189940638.1">
    <property type="nucleotide sequence ID" value="NZ_BMSX01000014.1"/>
</dbReference>
<dbReference type="InterPro" id="IPR011013">
    <property type="entry name" value="Gal_mutarotase_sf_dom"/>
</dbReference>
<evidence type="ECO:0000256" key="2">
    <source>
        <dbReference type="ARBA" id="ARBA00022723"/>
    </source>
</evidence>
<dbReference type="EMBL" id="BMSX01000014">
    <property type="protein sequence ID" value="GGR33542.1"/>
    <property type="molecule type" value="Genomic_DNA"/>
</dbReference>
<evidence type="ECO:0000259" key="6">
    <source>
        <dbReference type="SMART" id="SM00872"/>
    </source>
</evidence>
<feature type="compositionally biased region" description="Low complexity" evidence="5">
    <location>
        <begin position="1232"/>
        <end position="1249"/>
    </location>
</feature>
<gene>
    <name evidence="7" type="ORF">GCM10010251_57300</name>
</gene>
<dbReference type="Gene3D" id="3.20.110.10">
    <property type="entry name" value="Glycoside hydrolase 38, N terminal domain"/>
    <property type="match status" value="1"/>
</dbReference>
<reference evidence="7" key="1">
    <citation type="journal article" date="2014" name="Int. J. Syst. Evol. Microbiol.">
        <title>Complete genome sequence of Corynebacterium casei LMG S-19264T (=DSM 44701T), isolated from a smear-ripened cheese.</title>
        <authorList>
            <consortium name="US DOE Joint Genome Institute (JGI-PGF)"/>
            <person name="Walter F."/>
            <person name="Albersmeier A."/>
            <person name="Kalinowski J."/>
            <person name="Ruckert C."/>
        </authorList>
    </citation>
    <scope>NUCLEOTIDE SEQUENCE</scope>
    <source>
        <strain evidence="7">JCM 4346</strain>
    </source>
</reference>
<dbReference type="SUPFAM" id="SSF74650">
    <property type="entry name" value="Galactose mutarotase-like"/>
    <property type="match status" value="2"/>
</dbReference>
<name>A0A918CNM3_9ACTN</name>
<dbReference type="Pfam" id="PF10633">
    <property type="entry name" value="NPCBM_assoc"/>
    <property type="match status" value="1"/>
</dbReference>
<evidence type="ECO:0000313" key="8">
    <source>
        <dbReference type="Proteomes" id="UP000658320"/>
    </source>
</evidence>
<dbReference type="GO" id="GO:0009313">
    <property type="term" value="P:oligosaccharide catabolic process"/>
    <property type="evidence" value="ECO:0007669"/>
    <property type="project" value="TreeGrafter"/>
</dbReference>
<evidence type="ECO:0000256" key="1">
    <source>
        <dbReference type="ARBA" id="ARBA00009792"/>
    </source>
</evidence>
<dbReference type="InterPro" id="IPR000602">
    <property type="entry name" value="Glyco_hydro_38_N"/>
</dbReference>
<dbReference type="GO" id="GO:0046872">
    <property type="term" value="F:metal ion binding"/>
    <property type="evidence" value="ECO:0007669"/>
    <property type="project" value="UniProtKB-KW"/>
</dbReference>
<keyword evidence="8" id="KW-1185">Reference proteome</keyword>
<sequence length="1490" mass="158662">MRVISVESTELFTGTEDQPHQVVAVDVEHAPGRPVRLSVAGPGVRSVGKTVVTVDEDGTAHAEIPVAADGLAPGDRRPVTVTAEDAGARRPVRHAAEFTVAEPGWTMFMVSHFHYDPVWWNTQAAYTETWDVADAPAVTGLPARTFDSRGQSGMSLVRAHCDLARRDPAYTFVLAEVDYLKPYWDAFPEERAFLRQLIRTGRVEIMGGTYNEPNTNLTGAEATVRNALYGDGFQRGIIGAAPQTAWQLDAFGHDPQFPGLMADAGISSSSWARGPFHQWGPTLSVFGEEPRDPQRMQFPAEFEWIAPSGRGLLTAYMVNHYGAGWAIDNAPTLPEAEAAALKLFQGLKKVALTRNVLLPVGGDYAPPCRWVMAIHRDWNARYVWPRFVSGIPRDFFAAVRAELAAEGRRASPQTRDMNPVYTGKDVSYIDTKQAQRYGETLLADAEAWATLASLVAGHPYPDAALDKAWRQLVYGAHHDAITGSESDQVYIDLLTGWRELYDLARTVHADATDALARRVVPLPGDAPDLVVFNSATWQRRDVLTVADPGLVPLDLTGLPLPAVREDGELRVVVPDVPGAGLKALSLAEGSVPGWTAAEGTTIRNEFYEVTVDPARGGGVSSLRALAEGGRELLRPGDIGNELVVQEEYPRHPRFGEGPWHLTPTGTTAARSRDVTADIDVEHAPAGSRITVRADLGLFRYTQRLILWTGVDRLDVTTTVDGYDGADRLIRVRWPSDVRGGLPVHEVADAVIGRGFGFVEVDSERFPWTLDNPANTWFGLDSTARVAVHDDTGALLGHRSIGVAELVFTDWDTAGELGTPLAAALVRTGVTATSTIAGGPRYGDLEVDSNLPDIRIAVGGPDRNSVVAEALGWDPAAARELRRQLAEDGLAAVWVAPRASLREEWVPGADLRDLERLPLLVVAGARPEDDAKAVDALVADLEDATVRATAAGGGEALPPGDAWDGRSFAILNRGTPGCVVTSSGDLCMSLMRSCTGWPSGIWVDPPRRTAPDGSGFQLQRWSHTFEYAIVAGQGDWRELGRPRAGHAFNHPLTARLRQPDHPLTARLREPAGTPADLPRTATLLKLEPEGRVLLDALKPAGSPLARGGTAPVDPARGVVVRAHEVDGRPVRARLTGPSAWAEGTRADVLERPGEPLEPGTEGALELDLTGFEVATVLALPRDGRRAGGPGAAAPLDSHPAEGLRVAAPPDSDPAEGPATAAPLDSDPAEGLRVAAPPAGHPAEGPGVAAHEPAQPVHTRYWLHNSGPAPRGNMPVAVHLSPTPLTADGPVTATVRVSSELTDASVSGAVALEVPPGWTAEPAELPYALGPGGFTLAEITVTPPPGPVPGRYRLAARLVYGGQTFEDVVALDVPGEATEGGPDGRTGPSLVLELGVDRVEVRRGERVRVPVSVRNTTRGPVSGTLWAVSSWGTWAGVGPGCQGFTVAAGESARCLVDVDGSAVPPGSYWLMAKAGWHGCVAYTEAVVLEVTA</sequence>
<dbReference type="Gene3D" id="2.70.98.30">
    <property type="entry name" value="Golgi alpha-mannosidase II, domain 4"/>
    <property type="match status" value="2"/>
</dbReference>
<comment type="similarity">
    <text evidence="1">Belongs to the glycosyl hydrolase 38 family.</text>
</comment>
<accession>A0A918CNM3</accession>
<dbReference type="InterPro" id="IPR011330">
    <property type="entry name" value="Glyco_hydro/deAcase_b/a-brl"/>
</dbReference>
<evidence type="ECO:0000313" key="7">
    <source>
        <dbReference type="EMBL" id="GGR33542.1"/>
    </source>
</evidence>
<feature type="domain" description="Glycoside hydrolase family 38 central" evidence="6">
    <location>
        <begin position="426"/>
        <end position="497"/>
    </location>
</feature>
<dbReference type="PANTHER" id="PTHR46017">
    <property type="entry name" value="ALPHA-MANNOSIDASE 2C1"/>
    <property type="match status" value="1"/>
</dbReference>
<keyword evidence="4" id="KW-0326">Glycosidase</keyword>
<organism evidence="7 8">
    <name type="scientific">Streptomyces aurantiogriseus</name>
    <dbReference type="NCBI Taxonomy" id="66870"/>
    <lineage>
        <taxon>Bacteria</taxon>
        <taxon>Bacillati</taxon>
        <taxon>Actinomycetota</taxon>
        <taxon>Actinomycetes</taxon>
        <taxon>Kitasatosporales</taxon>
        <taxon>Streptomycetaceae</taxon>
        <taxon>Streptomyces</taxon>
    </lineage>
</organism>
<dbReference type="Proteomes" id="UP000658320">
    <property type="component" value="Unassembled WGS sequence"/>
</dbReference>